<proteinExistence type="predicted"/>
<dbReference type="AlphaFoldDB" id="A0ABD2ND88"/>
<comment type="caution">
    <text evidence="2">The sequence shown here is derived from an EMBL/GenBank/DDBJ whole genome shotgun (WGS) entry which is preliminary data.</text>
</comment>
<reference evidence="2 3" key="1">
    <citation type="journal article" date="2021" name="BMC Biol.">
        <title>Horizontally acquired antibacterial genes associated with adaptive radiation of ladybird beetles.</title>
        <authorList>
            <person name="Li H.S."/>
            <person name="Tang X.F."/>
            <person name="Huang Y.H."/>
            <person name="Xu Z.Y."/>
            <person name="Chen M.L."/>
            <person name="Du X.Y."/>
            <person name="Qiu B.Y."/>
            <person name="Chen P.T."/>
            <person name="Zhang W."/>
            <person name="Slipinski A."/>
            <person name="Escalona H.E."/>
            <person name="Waterhouse R.M."/>
            <person name="Zwick A."/>
            <person name="Pang H."/>
        </authorList>
    </citation>
    <scope>NUCLEOTIDE SEQUENCE [LARGE SCALE GENOMIC DNA]</scope>
    <source>
        <strain evidence="2">SYSU2018</strain>
    </source>
</reference>
<evidence type="ECO:0000313" key="2">
    <source>
        <dbReference type="EMBL" id="KAL3276735.1"/>
    </source>
</evidence>
<sequence length="94" mass="10859">IEMRKNFSQLSSRVENLEKSKTSKSGVNKNENGWFLRTITMNANGLNQRVHKLESFLSIDQLDIALIYQQEEMREDEIQATIVSIENRGGEMNI</sequence>
<keyword evidence="3" id="KW-1185">Reference proteome</keyword>
<organism evidence="2 3">
    <name type="scientific">Cryptolaemus montrouzieri</name>
    <dbReference type="NCBI Taxonomy" id="559131"/>
    <lineage>
        <taxon>Eukaryota</taxon>
        <taxon>Metazoa</taxon>
        <taxon>Ecdysozoa</taxon>
        <taxon>Arthropoda</taxon>
        <taxon>Hexapoda</taxon>
        <taxon>Insecta</taxon>
        <taxon>Pterygota</taxon>
        <taxon>Neoptera</taxon>
        <taxon>Endopterygota</taxon>
        <taxon>Coleoptera</taxon>
        <taxon>Polyphaga</taxon>
        <taxon>Cucujiformia</taxon>
        <taxon>Coccinelloidea</taxon>
        <taxon>Coccinellidae</taxon>
        <taxon>Scymninae</taxon>
        <taxon>Scymnini</taxon>
        <taxon>Cryptolaemus</taxon>
    </lineage>
</organism>
<feature type="non-terminal residue" evidence="2">
    <location>
        <position position="1"/>
    </location>
</feature>
<dbReference type="Proteomes" id="UP001516400">
    <property type="component" value="Unassembled WGS sequence"/>
</dbReference>
<feature type="region of interest" description="Disordered" evidence="1">
    <location>
        <begin position="1"/>
        <end position="27"/>
    </location>
</feature>
<evidence type="ECO:0000313" key="3">
    <source>
        <dbReference type="Proteomes" id="UP001516400"/>
    </source>
</evidence>
<evidence type="ECO:0000256" key="1">
    <source>
        <dbReference type="SAM" id="MobiDB-lite"/>
    </source>
</evidence>
<protein>
    <submittedName>
        <fullName evidence="2">Uncharacterized protein</fullName>
    </submittedName>
</protein>
<gene>
    <name evidence="2" type="ORF">HHI36_012105</name>
</gene>
<dbReference type="EMBL" id="JABFTP020000103">
    <property type="protein sequence ID" value="KAL3276735.1"/>
    <property type="molecule type" value="Genomic_DNA"/>
</dbReference>
<feature type="compositionally biased region" description="Polar residues" evidence="1">
    <location>
        <begin position="1"/>
        <end position="14"/>
    </location>
</feature>
<name>A0ABD2ND88_9CUCU</name>
<accession>A0ABD2ND88</accession>